<feature type="transmembrane region" description="Helical" evidence="1">
    <location>
        <begin position="543"/>
        <end position="561"/>
    </location>
</feature>
<dbReference type="AlphaFoldDB" id="S4AIB1"/>
<dbReference type="OrthoDB" id="419058at2"/>
<dbReference type="Proteomes" id="UP000014629">
    <property type="component" value="Unassembled WGS sequence"/>
</dbReference>
<keyword evidence="3" id="KW-1185">Reference proteome</keyword>
<protein>
    <submittedName>
        <fullName evidence="2">Uncharacterized protein</fullName>
    </submittedName>
</protein>
<dbReference type="RefSeq" id="WP_016643955.1">
    <property type="nucleotide sequence ID" value="NZ_AOPZ01000337.1"/>
</dbReference>
<sequence length="577" mass="60276">MIFVLTVLVVPLATNIAGNTVPDRVRPYLWLAWPVAALAAVAAAVLEVRRRQGAAALAHAGSGGEERLRHAAQELAETVHRQWSAEAQTRMLHRPQPLQVRWSSTGLPVAASAAAVLGEGVVGGRPTRLRLRGGIDDIAGKYVRLPRRQLVLLGAPGAGKTVLAILLTLGLLKHRRAHGGPVPVLLSLSSWDPRAEQLDAWVIRRLVEDYPALVNSEVFGPQAAPRLVTDGRVVPVLDGLDEIPAELHTAAIEALDQIAPGRPLVITCRSEEYETAVATGGTVLTTAAVVELEPVGVREVVVFLSAGGPAAELRWGPVLAHLRACPGGPLAQALSSPLIAVLARAVYSAPTADPAELLDSGRFRDRAALEGHLLDSFVSAVYAQRPPPPDDGPGTSPPQYSPELAHRWLSFVAAHMERHTTRDLAWWQLHWIFPRTGRRVIGMVLELLTGAVAGIGVALGLGLGVGMVAGVAGGLSAGLVAMAPSHPGYANLQIRGRLRLLGRKLALGLSVGLMMGAGAASAFGIAAGLGFEMGGGVRSAMKAAGTAGLSAGIAFAAMMWLNAPADAIRSPSVQAFA</sequence>
<accession>S4AIB1</accession>
<name>S4AIB1_9ACTN</name>
<feature type="transmembrane region" description="Helical" evidence="1">
    <location>
        <begin position="505"/>
        <end position="531"/>
    </location>
</feature>
<evidence type="ECO:0000313" key="2">
    <source>
        <dbReference type="EMBL" id="EPH41182.1"/>
    </source>
</evidence>
<dbReference type="EMBL" id="AOPZ01000337">
    <property type="protein sequence ID" value="EPH41182.1"/>
    <property type="molecule type" value="Genomic_DNA"/>
</dbReference>
<comment type="caution">
    <text evidence="2">The sequence shown here is derived from an EMBL/GenBank/DDBJ whole genome shotgun (WGS) entry which is preliminary data.</text>
</comment>
<dbReference type="SUPFAM" id="SSF52540">
    <property type="entry name" value="P-loop containing nucleoside triphosphate hydrolases"/>
    <property type="match status" value="1"/>
</dbReference>
<evidence type="ECO:0000313" key="3">
    <source>
        <dbReference type="Proteomes" id="UP000014629"/>
    </source>
</evidence>
<dbReference type="Gene3D" id="3.40.50.300">
    <property type="entry name" value="P-loop containing nucleotide triphosphate hydrolases"/>
    <property type="match status" value="1"/>
</dbReference>
<reference evidence="2 3" key="1">
    <citation type="submission" date="2013-02" db="EMBL/GenBank/DDBJ databases">
        <title>Draft Genome Sequence of Streptomyces aurantiacus, Which Produces Setomimycin.</title>
        <authorList>
            <person name="Gruening B.A."/>
            <person name="Praeg A."/>
            <person name="Erxleben A."/>
            <person name="Guenther S."/>
            <person name="Mueller M."/>
        </authorList>
    </citation>
    <scope>NUCLEOTIDE SEQUENCE [LARGE SCALE GENOMIC DNA]</scope>
    <source>
        <strain evidence="2 3">JA 4570</strain>
    </source>
</reference>
<dbReference type="PATRIC" id="fig|1286094.4.peg.5761"/>
<keyword evidence="1" id="KW-1133">Transmembrane helix</keyword>
<proteinExistence type="predicted"/>
<gene>
    <name evidence="2" type="ORF">STRAU_5834</name>
</gene>
<organism evidence="2 3">
    <name type="scientific">Streptomyces aurantiacus JA 4570</name>
    <dbReference type="NCBI Taxonomy" id="1286094"/>
    <lineage>
        <taxon>Bacteria</taxon>
        <taxon>Bacillati</taxon>
        <taxon>Actinomycetota</taxon>
        <taxon>Actinomycetes</taxon>
        <taxon>Kitasatosporales</taxon>
        <taxon>Streptomycetaceae</taxon>
        <taxon>Streptomyces</taxon>
        <taxon>Streptomyces aurantiacus group</taxon>
    </lineage>
</organism>
<keyword evidence="1" id="KW-0472">Membrane</keyword>
<evidence type="ECO:0000256" key="1">
    <source>
        <dbReference type="SAM" id="Phobius"/>
    </source>
</evidence>
<feature type="transmembrane region" description="Helical" evidence="1">
    <location>
        <begin position="28"/>
        <end position="46"/>
    </location>
</feature>
<dbReference type="InterPro" id="IPR027417">
    <property type="entry name" value="P-loop_NTPase"/>
</dbReference>
<keyword evidence="1" id="KW-0812">Transmembrane</keyword>